<evidence type="ECO:0000313" key="2">
    <source>
        <dbReference type="EMBL" id="KAF2570049.1"/>
    </source>
</evidence>
<sequence>MEVFHIQKYGRFSLSAICHFLELEAVPGTDTGFAPYFSISSSISRNNLCTQVNRGCSFSAGIPQAGHRSNRGLVLFRPLILVEDGELWASDDVLETVEPGALMFPEEELGKVMMKPRNSLPRGVLLLARGNLPRVYYPSFCFLPPSGFPTFLFSLCGLHSLKLNSPFSGGRIRSKKERSGFGSSESMDSSGSSLDLTSEVENLSRKVVDLAPSSAEVCEFPPVGPLSSIGVNEVSNWRAKYHLSDDVVIRIPGPIERVSDFEVDEVPVYEVFFESGFRDQVPSGGEGVGGVGDLSWSAKSPFLEDLDSFAELRRT</sequence>
<reference evidence="2" key="1">
    <citation type="submission" date="2019-12" db="EMBL/GenBank/DDBJ databases">
        <title>Genome sequencing and annotation of Brassica cretica.</title>
        <authorList>
            <person name="Studholme D.J."/>
            <person name="Sarris P.F."/>
        </authorList>
    </citation>
    <scope>NUCLEOTIDE SEQUENCE</scope>
    <source>
        <strain evidence="2">PFS-102/07</strain>
        <tissue evidence="2">Leaf</tissue>
    </source>
</reference>
<accession>A0A8S9IJT9</accession>
<organism evidence="2">
    <name type="scientific">Brassica cretica</name>
    <name type="common">Mustard</name>
    <dbReference type="NCBI Taxonomy" id="69181"/>
    <lineage>
        <taxon>Eukaryota</taxon>
        <taxon>Viridiplantae</taxon>
        <taxon>Streptophyta</taxon>
        <taxon>Embryophyta</taxon>
        <taxon>Tracheophyta</taxon>
        <taxon>Spermatophyta</taxon>
        <taxon>Magnoliopsida</taxon>
        <taxon>eudicotyledons</taxon>
        <taxon>Gunneridae</taxon>
        <taxon>Pentapetalae</taxon>
        <taxon>rosids</taxon>
        <taxon>malvids</taxon>
        <taxon>Brassicales</taxon>
        <taxon>Brassicaceae</taxon>
        <taxon>Brassiceae</taxon>
        <taxon>Brassica</taxon>
    </lineage>
</organism>
<feature type="region of interest" description="Disordered" evidence="1">
    <location>
        <begin position="172"/>
        <end position="195"/>
    </location>
</feature>
<dbReference type="AlphaFoldDB" id="A0A8S9IJT9"/>
<name>A0A8S9IJT9_BRACR</name>
<protein>
    <submittedName>
        <fullName evidence="2">Uncharacterized protein</fullName>
    </submittedName>
</protein>
<feature type="compositionally biased region" description="Low complexity" evidence="1">
    <location>
        <begin position="180"/>
        <end position="193"/>
    </location>
</feature>
<gene>
    <name evidence="2" type="ORF">F2Q70_00003587</name>
</gene>
<proteinExistence type="predicted"/>
<comment type="caution">
    <text evidence="2">The sequence shown here is derived from an EMBL/GenBank/DDBJ whole genome shotgun (WGS) entry which is preliminary data.</text>
</comment>
<evidence type="ECO:0000256" key="1">
    <source>
        <dbReference type="SAM" id="MobiDB-lite"/>
    </source>
</evidence>
<dbReference type="EMBL" id="QGKY02001015">
    <property type="protein sequence ID" value="KAF2570049.1"/>
    <property type="molecule type" value="Genomic_DNA"/>
</dbReference>